<sequence>MATAVMAGRPVAVVSEYGPAGPVRLTLWDLTTGRSRGSVAARLGHADVVTAVAAVVMEGRPVAVTVSSGGYGEHVLRVWDLVTGRQIGEPLCPDFCSMTRMAAMSMDGWAVVVTEGDGQLWVWDVAGRQPVQGPVVGCPQAAGGTALITMTIEGRPVAITGGHGGDGRVRVHPLLAGEQGAQESDVVFPQPVTALAVTSDGGLLVGFGEQIALLERMS</sequence>
<dbReference type="SUPFAM" id="SSF50969">
    <property type="entry name" value="YVTN repeat-like/Quinoprotein amine dehydrogenase"/>
    <property type="match status" value="1"/>
</dbReference>
<dbReference type="InterPro" id="IPR011044">
    <property type="entry name" value="Quino_amine_DH_bsu"/>
</dbReference>
<gene>
    <name evidence="1" type="ORF">Plo01_64770</name>
</gene>
<dbReference type="Gene3D" id="2.130.10.10">
    <property type="entry name" value="YVTN repeat-like/Quinoprotein amine dehydrogenase"/>
    <property type="match status" value="1"/>
</dbReference>
<comment type="caution">
    <text evidence="1">The sequence shown here is derived from an EMBL/GenBank/DDBJ whole genome shotgun (WGS) entry which is preliminary data.</text>
</comment>
<evidence type="ECO:0000313" key="1">
    <source>
        <dbReference type="EMBL" id="GIH80048.1"/>
    </source>
</evidence>
<reference evidence="1 2" key="1">
    <citation type="submission" date="2021-01" db="EMBL/GenBank/DDBJ databases">
        <title>Whole genome shotgun sequence of Planobispora longispora NBRC 13918.</title>
        <authorList>
            <person name="Komaki H."/>
            <person name="Tamura T."/>
        </authorList>
    </citation>
    <scope>NUCLEOTIDE SEQUENCE [LARGE SCALE GENOMIC DNA]</scope>
    <source>
        <strain evidence="1 2">NBRC 13918</strain>
    </source>
</reference>
<dbReference type="EMBL" id="BOOH01000055">
    <property type="protein sequence ID" value="GIH80048.1"/>
    <property type="molecule type" value="Genomic_DNA"/>
</dbReference>
<accession>A0A8J3RS18</accession>
<dbReference type="AlphaFoldDB" id="A0A8J3RS18"/>
<organism evidence="1 2">
    <name type="scientific">Planobispora longispora</name>
    <dbReference type="NCBI Taxonomy" id="28887"/>
    <lineage>
        <taxon>Bacteria</taxon>
        <taxon>Bacillati</taxon>
        <taxon>Actinomycetota</taxon>
        <taxon>Actinomycetes</taxon>
        <taxon>Streptosporangiales</taxon>
        <taxon>Streptosporangiaceae</taxon>
        <taxon>Planobispora</taxon>
    </lineage>
</organism>
<dbReference type="InterPro" id="IPR015943">
    <property type="entry name" value="WD40/YVTN_repeat-like_dom_sf"/>
</dbReference>
<protein>
    <submittedName>
        <fullName evidence="1">Uncharacterized protein</fullName>
    </submittedName>
</protein>
<dbReference type="Proteomes" id="UP000616724">
    <property type="component" value="Unassembled WGS sequence"/>
</dbReference>
<evidence type="ECO:0000313" key="2">
    <source>
        <dbReference type="Proteomes" id="UP000616724"/>
    </source>
</evidence>
<proteinExistence type="predicted"/>
<dbReference type="RefSeq" id="WP_203894495.1">
    <property type="nucleotide sequence ID" value="NZ_BOOH01000055.1"/>
</dbReference>
<name>A0A8J3RS18_9ACTN</name>
<keyword evidence="2" id="KW-1185">Reference proteome</keyword>